<keyword evidence="2" id="KW-1133">Transmembrane helix</keyword>
<feature type="compositionally biased region" description="Polar residues" evidence="1">
    <location>
        <begin position="42"/>
        <end position="51"/>
    </location>
</feature>
<keyword evidence="2" id="KW-0472">Membrane</keyword>
<feature type="compositionally biased region" description="Basic and acidic residues" evidence="1">
    <location>
        <begin position="111"/>
        <end position="136"/>
    </location>
</feature>
<dbReference type="AlphaFoldDB" id="A0A644WY64"/>
<name>A0A644WY64_9ZZZZ</name>
<comment type="caution">
    <text evidence="3">The sequence shown here is derived from an EMBL/GenBank/DDBJ whole genome shotgun (WGS) entry which is preliminary data.</text>
</comment>
<feature type="region of interest" description="Disordered" evidence="1">
    <location>
        <begin position="36"/>
        <end position="191"/>
    </location>
</feature>
<evidence type="ECO:0000313" key="3">
    <source>
        <dbReference type="EMBL" id="MPM08739.1"/>
    </source>
</evidence>
<evidence type="ECO:0000256" key="2">
    <source>
        <dbReference type="SAM" id="Phobius"/>
    </source>
</evidence>
<protein>
    <submittedName>
        <fullName evidence="3">Uncharacterized protein</fullName>
    </submittedName>
</protein>
<feature type="compositionally biased region" description="Polar residues" evidence="1">
    <location>
        <begin position="88"/>
        <end position="98"/>
    </location>
</feature>
<sequence>MKLTDKVKKRFTIAGLGVVCVILVIAIAMQFKTEKPKEALLQPSSTVSDAASPSEVIPEPSADPIKTQGVTVPPINPAEASSKPADTGDSTGTEQSIQAEVAKPTQPPQEVKTDPSKTPDGEKVDAVKPLEHDKVTKPASSTSPSEPKSGDKKDGKIYVPGFGWIEDNGGGVKQNDVGSDGDINKQVGNMD</sequence>
<dbReference type="InterPro" id="IPR046680">
    <property type="entry name" value="DUF6550"/>
</dbReference>
<dbReference type="Pfam" id="PF20187">
    <property type="entry name" value="DUF6550"/>
    <property type="match status" value="1"/>
</dbReference>
<organism evidence="3">
    <name type="scientific">bioreactor metagenome</name>
    <dbReference type="NCBI Taxonomy" id="1076179"/>
    <lineage>
        <taxon>unclassified sequences</taxon>
        <taxon>metagenomes</taxon>
        <taxon>ecological metagenomes</taxon>
    </lineage>
</organism>
<accession>A0A644WY64</accession>
<reference evidence="3" key="1">
    <citation type="submission" date="2019-08" db="EMBL/GenBank/DDBJ databases">
        <authorList>
            <person name="Kucharzyk K."/>
            <person name="Murdoch R.W."/>
            <person name="Higgins S."/>
            <person name="Loffler F."/>
        </authorList>
    </citation>
    <scope>NUCLEOTIDE SEQUENCE</scope>
</reference>
<keyword evidence="2" id="KW-0812">Transmembrane</keyword>
<gene>
    <name evidence="3" type="ORF">SDC9_55053</name>
</gene>
<feature type="transmembrane region" description="Helical" evidence="2">
    <location>
        <begin position="12"/>
        <end position="31"/>
    </location>
</feature>
<evidence type="ECO:0000256" key="1">
    <source>
        <dbReference type="SAM" id="MobiDB-lite"/>
    </source>
</evidence>
<dbReference type="EMBL" id="VSSQ01001484">
    <property type="protein sequence ID" value="MPM08739.1"/>
    <property type="molecule type" value="Genomic_DNA"/>
</dbReference>
<proteinExistence type="predicted"/>